<keyword evidence="2" id="KW-0812">Transmembrane</keyword>
<comment type="caution">
    <text evidence="3">The sequence shown here is derived from an EMBL/GenBank/DDBJ whole genome shotgun (WGS) entry which is preliminary data.</text>
</comment>
<keyword evidence="2" id="KW-0472">Membrane</keyword>
<organism evidence="3 4">
    <name type="scientific">Wuchereria bancrofti</name>
    <dbReference type="NCBI Taxonomy" id="6293"/>
    <lineage>
        <taxon>Eukaryota</taxon>
        <taxon>Metazoa</taxon>
        <taxon>Ecdysozoa</taxon>
        <taxon>Nematoda</taxon>
        <taxon>Chromadorea</taxon>
        <taxon>Rhabditida</taxon>
        <taxon>Spirurina</taxon>
        <taxon>Spiruromorpha</taxon>
        <taxon>Filarioidea</taxon>
        <taxon>Onchocercidae</taxon>
        <taxon>Wuchereria</taxon>
    </lineage>
</organism>
<proteinExistence type="predicted"/>
<name>J9DUI2_WUCBA</name>
<gene>
    <name evidence="3" type="ORF">WUBG_15769</name>
</gene>
<feature type="region of interest" description="Disordered" evidence="1">
    <location>
        <begin position="1"/>
        <end position="33"/>
    </location>
</feature>
<evidence type="ECO:0000256" key="2">
    <source>
        <dbReference type="SAM" id="Phobius"/>
    </source>
</evidence>
<reference evidence="4" key="1">
    <citation type="submission" date="2012-08" db="EMBL/GenBank/DDBJ databases">
        <title>The Genome Sequence of Wuchereria bancrofti.</title>
        <authorList>
            <person name="Nutman T.B."/>
            <person name="Fink D.L."/>
            <person name="Russ C."/>
            <person name="Young S."/>
            <person name="Zeng Q."/>
            <person name="Koehrsen M."/>
            <person name="Alvarado L."/>
            <person name="Berlin A."/>
            <person name="Chapman S.B."/>
            <person name="Chen Z."/>
            <person name="Freedman E."/>
            <person name="Gellesch M."/>
            <person name="Goldberg J."/>
            <person name="Griggs A."/>
            <person name="Gujja S."/>
            <person name="Heilman E.R."/>
            <person name="Heiman D."/>
            <person name="Hepburn T."/>
            <person name="Howarth C."/>
            <person name="Jen D."/>
            <person name="Larson L."/>
            <person name="Lewis B."/>
            <person name="Mehta T."/>
            <person name="Park D."/>
            <person name="Pearson M."/>
            <person name="Roberts A."/>
            <person name="Saif S."/>
            <person name="Shea T."/>
            <person name="Shenoy N."/>
            <person name="Sisk P."/>
            <person name="Stolte C."/>
            <person name="Sykes S."/>
            <person name="Walk T."/>
            <person name="White J."/>
            <person name="Yandava C."/>
            <person name="Haas B."/>
            <person name="Henn M.R."/>
            <person name="Nusbaum C."/>
            <person name="Birren B."/>
        </authorList>
    </citation>
    <scope>NUCLEOTIDE SEQUENCE [LARGE SCALE GENOMIC DNA]</scope>
    <source>
        <strain evidence="4">NA</strain>
    </source>
</reference>
<keyword evidence="2" id="KW-1133">Transmembrane helix</keyword>
<evidence type="ECO:0000313" key="3">
    <source>
        <dbReference type="EMBL" id="EJW73328.1"/>
    </source>
</evidence>
<accession>J9DUI2</accession>
<evidence type="ECO:0000256" key="1">
    <source>
        <dbReference type="SAM" id="MobiDB-lite"/>
    </source>
</evidence>
<evidence type="ECO:0000313" key="4">
    <source>
        <dbReference type="Proteomes" id="UP000004810"/>
    </source>
</evidence>
<dbReference type="EMBL" id="ADBV01014280">
    <property type="protein sequence ID" value="EJW73328.1"/>
    <property type="molecule type" value="Genomic_DNA"/>
</dbReference>
<feature type="transmembrane region" description="Helical" evidence="2">
    <location>
        <begin position="45"/>
        <end position="65"/>
    </location>
</feature>
<sequence>MEHNHSDHHHHHHRRHDHNHSDHHRHHQGHKKSKDEIFVSNDHSMLLKMTAVIGAVYILYILEFISASPICRKKNKATKVVETFAVSHNAWSDGET</sequence>
<dbReference type="AlphaFoldDB" id="J9DUI2"/>
<dbReference type="Proteomes" id="UP000004810">
    <property type="component" value="Unassembled WGS sequence"/>
</dbReference>
<protein>
    <submittedName>
        <fullName evidence="3">Uncharacterized protein</fullName>
    </submittedName>
</protein>
<feature type="compositionally biased region" description="Basic residues" evidence="1">
    <location>
        <begin position="1"/>
        <end position="32"/>
    </location>
</feature>